<gene>
    <name evidence="11" type="primary">HDA1_2</name>
    <name evidence="11" type="ORF">BGZ65_005883</name>
</gene>
<accession>A0A9P6MGI5</accession>
<dbReference type="SUPFAM" id="SSF52768">
    <property type="entry name" value="Arginase/deacetylase"/>
    <property type="match status" value="1"/>
</dbReference>
<protein>
    <recommendedName>
        <fullName evidence="3">histone deacetylase</fullName>
        <ecNumber evidence="3">3.5.1.98</ecNumber>
    </recommendedName>
</protein>
<keyword evidence="12" id="KW-1185">Reference proteome</keyword>
<name>A0A9P6MGI5_9FUNG</name>
<comment type="subcellular location">
    <subcellularLocation>
        <location evidence="1">Nucleus</location>
    </subcellularLocation>
</comment>
<dbReference type="PANTHER" id="PTHR10625">
    <property type="entry name" value="HISTONE DEACETYLASE HDAC1-RELATED"/>
    <property type="match status" value="1"/>
</dbReference>
<dbReference type="AlphaFoldDB" id="A0A9P6MGI5"/>
<dbReference type="EC" id="3.5.1.98" evidence="3"/>
<keyword evidence="9" id="KW-0539">Nucleus</keyword>
<dbReference type="EMBL" id="JAAAHW010000833">
    <property type="protein sequence ID" value="KAF9998630.1"/>
    <property type="molecule type" value="Genomic_DNA"/>
</dbReference>
<evidence type="ECO:0000256" key="4">
    <source>
        <dbReference type="ARBA" id="ARBA00022491"/>
    </source>
</evidence>
<dbReference type="InterPro" id="IPR037138">
    <property type="entry name" value="His_deacetylse_dom_sf"/>
</dbReference>
<keyword evidence="5" id="KW-0378">Hydrolase</keyword>
<feature type="domain" description="Histone deacetylase" evidence="10">
    <location>
        <begin position="31"/>
        <end position="83"/>
    </location>
</feature>
<dbReference type="OrthoDB" id="424012at2759"/>
<proteinExistence type="inferred from homology"/>
<keyword evidence="6" id="KW-0156">Chromatin regulator</keyword>
<keyword evidence="4" id="KW-0678">Repressor</keyword>
<dbReference type="GO" id="GO:0040029">
    <property type="term" value="P:epigenetic regulation of gene expression"/>
    <property type="evidence" value="ECO:0007669"/>
    <property type="project" value="TreeGrafter"/>
</dbReference>
<organism evidence="11 12">
    <name type="scientific">Modicella reniformis</name>
    <dbReference type="NCBI Taxonomy" id="1440133"/>
    <lineage>
        <taxon>Eukaryota</taxon>
        <taxon>Fungi</taxon>
        <taxon>Fungi incertae sedis</taxon>
        <taxon>Mucoromycota</taxon>
        <taxon>Mortierellomycotina</taxon>
        <taxon>Mortierellomycetes</taxon>
        <taxon>Mortierellales</taxon>
        <taxon>Mortierellaceae</taxon>
        <taxon>Modicella</taxon>
    </lineage>
</organism>
<evidence type="ECO:0000256" key="3">
    <source>
        <dbReference type="ARBA" id="ARBA00012111"/>
    </source>
</evidence>
<keyword evidence="7" id="KW-0805">Transcription regulation</keyword>
<evidence type="ECO:0000259" key="10">
    <source>
        <dbReference type="Pfam" id="PF00850"/>
    </source>
</evidence>
<evidence type="ECO:0000256" key="7">
    <source>
        <dbReference type="ARBA" id="ARBA00023015"/>
    </source>
</evidence>
<dbReference type="GO" id="GO:0000118">
    <property type="term" value="C:histone deacetylase complex"/>
    <property type="evidence" value="ECO:0007669"/>
    <property type="project" value="TreeGrafter"/>
</dbReference>
<evidence type="ECO:0000256" key="8">
    <source>
        <dbReference type="ARBA" id="ARBA00023163"/>
    </source>
</evidence>
<evidence type="ECO:0000256" key="5">
    <source>
        <dbReference type="ARBA" id="ARBA00022801"/>
    </source>
</evidence>
<evidence type="ECO:0000256" key="9">
    <source>
        <dbReference type="ARBA" id="ARBA00023242"/>
    </source>
</evidence>
<dbReference type="PANTHER" id="PTHR10625:SF5">
    <property type="entry name" value="HISTONE DEACETYLASE"/>
    <property type="match status" value="1"/>
</dbReference>
<dbReference type="Pfam" id="PF00850">
    <property type="entry name" value="Hist_deacetyl"/>
    <property type="match status" value="1"/>
</dbReference>
<feature type="non-terminal residue" evidence="11">
    <location>
        <position position="1"/>
    </location>
</feature>
<dbReference type="GO" id="GO:0141221">
    <property type="term" value="F:histone deacetylase activity, hydrolytic mechanism"/>
    <property type="evidence" value="ECO:0007669"/>
    <property type="project" value="UniProtKB-EC"/>
</dbReference>
<evidence type="ECO:0000256" key="6">
    <source>
        <dbReference type="ARBA" id="ARBA00022853"/>
    </source>
</evidence>
<evidence type="ECO:0000256" key="1">
    <source>
        <dbReference type="ARBA" id="ARBA00004123"/>
    </source>
</evidence>
<dbReference type="InterPro" id="IPR023801">
    <property type="entry name" value="His_deacetylse_dom"/>
</dbReference>
<evidence type="ECO:0000313" key="12">
    <source>
        <dbReference type="Proteomes" id="UP000749646"/>
    </source>
</evidence>
<dbReference type="Proteomes" id="UP000749646">
    <property type="component" value="Unassembled WGS sequence"/>
</dbReference>
<reference evidence="11" key="1">
    <citation type="journal article" date="2020" name="Fungal Divers.">
        <title>Resolving the Mortierellaceae phylogeny through synthesis of multi-gene phylogenetics and phylogenomics.</title>
        <authorList>
            <person name="Vandepol N."/>
            <person name="Liber J."/>
            <person name="Desiro A."/>
            <person name="Na H."/>
            <person name="Kennedy M."/>
            <person name="Barry K."/>
            <person name="Grigoriev I.V."/>
            <person name="Miller A.N."/>
            <person name="O'Donnell K."/>
            <person name="Stajich J.E."/>
            <person name="Bonito G."/>
        </authorList>
    </citation>
    <scope>NUCLEOTIDE SEQUENCE</scope>
    <source>
        <strain evidence="11">MES-2147</strain>
    </source>
</reference>
<comment type="similarity">
    <text evidence="2">Belongs to the histone deacetylase family. HD type 2 subfamily.</text>
</comment>
<sequence>PDVIDGKSTRTGYVYDVRMRFHSNVHGDDDHPEDPRRIWRIYEALKNAGCTNRMVKIPSREATLDELRLIHSNTHIEHIQKTSGM</sequence>
<dbReference type="Gene3D" id="3.40.800.20">
    <property type="entry name" value="Histone deacetylase domain"/>
    <property type="match status" value="1"/>
</dbReference>
<comment type="caution">
    <text evidence="11">The sequence shown here is derived from an EMBL/GenBank/DDBJ whole genome shotgun (WGS) entry which is preliminary data.</text>
</comment>
<evidence type="ECO:0000256" key="2">
    <source>
        <dbReference type="ARBA" id="ARBA00007738"/>
    </source>
</evidence>
<dbReference type="InterPro" id="IPR023696">
    <property type="entry name" value="Ureohydrolase_dom_sf"/>
</dbReference>
<keyword evidence="8" id="KW-0804">Transcription</keyword>
<evidence type="ECO:0000313" key="11">
    <source>
        <dbReference type="EMBL" id="KAF9998630.1"/>
    </source>
</evidence>